<dbReference type="PANTHER" id="PTHR20982:SF3">
    <property type="entry name" value="MITOCHONDRIAL RIBOSOME RECYCLING FACTOR PSEUDO 1"/>
    <property type="match status" value="1"/>
</dbReference>
<dbReference type="SUPFAM" id="SSF55194">
    <property type="entry name" value="Ribosome recycling factor, RRF"/>
    <property type="match status" value="1"/>
</dbReference>
<dbReference type="PANTHER" id="PTHR20982">
    <property type="entry name" value="RIBOSOME RECYCLING FACTOR"/>
    <property type="match status" value="1"/>
</dbReference>
<evidence type="ECO:0000259" key="5">
    <source>
        <dbReference type="Pfam" id="PF01765"/>
    </source>
</evidence>
<dbReference type="InterPro" id="IPR002661">
    <property type="entry name" value="Ribosome_recyc_fac"/>
</dbReference>
<comment type="caution">
    <text evidence="6">The sequence shown here is derived from an EMBL/GenBank/DDBJ whole genome shotgun (WGS) entry which is preliminary data.</text>
</comment>
<sequence>MIPMKKPFYMFDDDFLKPISPFVISCRNLAKGKDRGGKEKRSEKPKVILDDMEMNKVFDYEEFKLEVEDAIESMKVELRDNLNIRMNPKKVESLPIMFNGERIQLNDIVTVSRKQQELVINLGATPDAVKPAMQAILDSGLGLNPQLDGNTIFIRYPKVTTEHRQTLIKSVRMLGQQTKDRIKDRNLLKRFTHKSESKKLSRDLLNDANSNVQYYIKEKCSEIDEIISTKVHSLEN</sequence>
<dbReference type="Proteomes" id="UP001142055">
    <property type="component" value="Chromosome 4"/>
</dbReference>
<organism evidence="6 7">
    <name type="scientific">Blomia tropicalis</name>
    <name type="common">Mite</name>
    <dbReference type="NCBI Taxonomy" id="40697"/>
    <lineage>
        <taxon>Eukaryota</taxon>
        <taxon>Metazoa</taxon>
        <taxon>Ecdysozoa</taxon>
        <taxon>Arthropoda</taxon>
        <taxon>Chelicerata</taxon>
        <taxon>Arachnida</taxon>
        <taxon>Acari</taxon>
        <taxon>Acariformes</taxon>
        <taxon>Sarcoptiformes</taxon>
        <taxon>Astigmata</taxon>
        <taxon>Glycyphagoidea</taxon>
        <taxon>Echimyopodidae</taxon>
        <taxon>Blomia</taxon>
    </lineage>
</organism>
<dbReference type="OMA" id="HIRSKYV"/>
<dbReference type="Gene3D" id="1.10.132.20">
    <property type="entry name" value="Ribosome-recycling factor"/>
    <property type="match status" value="1"/>
</dbReference>
<evidence type="ECO:0000256" key="3">
    <source>
        <dbReference type="ARBA" id="ARBA00022917"/>
    </source>
</evidence>
<reference evidence="6" key="1">
    <citation type="submission" date="2022-12" db="EMBL/GenBank/DDBJ databases">
        <title>Genome assemblies of Blomia tropicalis.</title>
        <authorList>
            <person name="Cui Y."/>
        </authorList>
    </citation>
    <scope>NUCLEOTIDE SEQUENCE</scope>
    <source>
        <tissue evidence="6">Adult mites</tissue>
    </source>
</reference>
<name>A0A9Q0RK29_BLOTA</name>
<evidence type="ECO:0000256" key="1">
    <source>
        <dbReference type="ARBA" id="ARBA00005912"/>
    </source>
</evidence>
<gene>
    <name evidence="6" type="ORF">RDWZM_010406</name>
</gene>
<evidence type="ECO:0000313" key="6">
    <source>
        <dbReference type="EMBL" id="KAJ6215906.1"/>
    </source>
</evidence>
<dbReference type="GO" id="GO:0005739">
    <property type="term" value="C:mitochondrion"/>
    <property type="evidence" value="ECO:0007669"/>
    <property type="project" value="TreeGrafter"/>
</dbReference>
<accession>A0A9Q0RK29</accession>
<proteinExistence type="inferred from homology"/>
<dbReference type="InterPro" id="IPR036191">
    <property type="entry name" value="RRF_sf"/>
</dbReference>
<keyword evidence="3" id="KW-0648">Protein biosynthesis</keyword>
<evidence type="ECO:0000256" key="2">
    <source>
        <dbReference type="ARBA" id="ARBA00020581"/>
    </source>
</evidence>
<keyword evidence="7" id="KW-1185">Reference proteome</keyword>
<dbReference type="AlphaFoldDB" id="A0A9Q0RK29"/>
<comment type="similarity">
    <text evidence="1">Belongs to the RRF family.</text>
</comment>
<evidence type="ECO:0000256" key="4">
    <source>
        <dbReference type="ARBA" id="ARBA00033107"/>
    </source>
</evidence>
<dbReference type="GO" id="GO:0006412">
    <property type="term" value="P:translation"/>
    <property type="evidence" value="ECO:0007669"/>
    <property type="project" value="UniProtKB-KW"/>
</dbReference>
<dbReference type="EMBL" id="JAPWDV010000004">
    <property type="protein sequence ID" value="KAJ6215906.1"/>
    <property type="molecule type" value="Genomic_DNA"/>
</dbReference>
<dbReference type="Pfam" id="PF01765">
    <property type="entry name" value="RRF"/>
    <property type="match status" value="1"/>
</dbReference>
<feature type="domain" description="Ribosome recycling factor" evidence="5">
    <location>
        <begin position="77"/>
        <end position="233"/>
    </location>
</feature>
<dbReference type="Gene3D" id="3.30.1360.40">
    <property type="match status" value="1"/>
</dbReference>
<protein>
    <recommendedName>
        <fullName evidence="2">Ribosome-recycling factor, mitochondrial</fullName>
    </recommendedName>
    <alternativeName>
        <fullName evidence="4">Ribosome-releasing factor, mitochondrial</fullName>
    </alternativeName>
</protein>
<dbReference type="GO" id="GO:0043023">
    <property type="term" value="F:ribosomal large subunit binding"/>
    <property type="evidence" value="ECO:0007669"/>
    <property type="project" value="TreeGrafter"/>
</dbReference>
<evidence type="ECO:0000313" key="7">
    <source>
        <dbReference type="Proteomes" id="UP001142055"/>
    </source>
</evidence>
<dbReference type="InterPro" id="IPR023584">
    <property type="entry name" value="Ribosome_recyc_fac_dom"/>
</dbReference>